<feature type="transmembrane region" description="Helical" evidence="1">
    <location>
        <begin position="87"/>
        <end position="109"/>
    </location>
</feature>
<evidence type="ECO:0000256" key="1">
    <source>
        <dbReference type="SAM" id="Phobius"/>
    </source>
</evidence>
<feature type="transmembrane region" description="Helical" evidence="1">
    <location>
        <begin position="211"/>
        <end position="234"/>
    </location>
</feature>
<name>A0A0B1T4S9_OESDE</name>
<organism evidence="2 3">
    <name type="scientific">Oesophagostomum dentatum</name>
    <name type="common">Nodular worm</name>
    <dbReference type="NCBI Taxonomy" id="61180"/>
    <lineage>
        <taxon>Eukaryota</taxon>
        <taxon>Metazoa</taxon>
        <taxon>Ecdysozoa</taxon>
        <taxon>Nematoda</taxon>
        <taxon>Chromadorea</taxon>
        <taxon>Rhabditida</taxon>
        <taxon>Rhabditina</taxon>
        <taxon>Rhabditomorpha</taxon>
        <taxon>Strongyloidea</taxon>
        <taxon>Strongylidae</taxon>
        <taxon>Oesophagostomum</taxon>
    </lineage>
</organism>
<dbReference type="EMBL" id="KN551487">
    <property type="protein sequence ID" value="KHJ92229.1"/>
    <property type="molecule type" value="Genomic_DNA"/>
</dbReference>
<evidence type="ECO:0000313" key="3">
    <source>
        <dbReference type="Proteomes" id="UP000053660"/>
    </source>
</evidence>
<dbReference type="OrthoDB" id="5839416at2759"/>
<proteinExistence type="predicted"/>
<reference evidence="2 3" key="1">
    <citation type="submission" date="2014-03" db="EMBL/GenBank/DDBJ databases">
        <title>Draft genome of the hookworm Oesophagostomum dentatum.</title>
        <authorList>
            <person name="Mitreva M."/>
        </authorList>
    </citation>
    <scope>NUCLEOTIDE SEQUENCE [LARGE SCALE GENOMIC DNA]</scope>
    <source>
        <strain evidence="2 3">OD-Hann</strain>
    </source>
</reference>
<feature type="transmembrane region" description="Helical" evidence="1">
    <location>
        <begin position="56"/>
        <end position="75"/>
    </location>
</feature>
<keyword evidence="1" id="KW-0472">Membrane</keyword>
<keyword evidence="1" id="KW-1133">Transmembrane helix</keyword>
<keyword evidence="1" id="KW-0812">Transmembrane</keyword>
<protein>
    <submittedName>
        <fullName evidence="2">Uncharacterized protein</fullName>
    </submittedName>
</protein>
<dbReference type="Proteomes" id="UP000053660">
    <property type="component" value="Unassembled WGS sequence"/>
</dbReference>
<evidence type="ECO:0000313" key="2">
    <source>
        <dbReference type="EMBL" id="KHJ92229.1"/>
    </source>
</evidence>
<feature type="transmembrane region" description="Helical" evidence="1">
    <location>
        <begin position="138"/>
        <end position="163"/>
    </location>
</feature>
<feature type="transmembrane region" description="Helical" evidence="1">
    <location>
        <begin position="12"/>
        <end position="32"/>
    </location>
</feature>
<feature type="transmembrane region" description="Helical" evidence="1">
    <location>
        <begin position="175"/>
        <end position="199"/>
    </location>
</feature>
<dbReference type="AlphaFoldDB" id="A0A0B1T4S9"/>
<sequence>MASFHSFGDLHAPMVMLFAVFGIFSSVISKAVRVEMIYTTIIDFIGFVPTWEAKTFAMFLICLVLGFLSLISYCPDCYMVELSLETIVLPNITLIIMLGELLVICGLYGTERFFNNVSTMIVGKAATFQIQMSAIDKFISFVAMLLWKAVIPVAILFAVIAYLYSPATNVENYDIIAHIVLLLPIPICALYKFAVITYLYSPTTNVENYDIIAHIVLLLPIPICALYKAVYFYLHKMNLWRLFAPDSELWGPRASAHRALAERNEKLL</sequence>
<accession>A0A0B1T4S9</accession>
<keyword evidence="3" id="KW-1185">Reference proteome</keyword>
<gene>
    <name evidence="2" type="ORF">OESDEN_07890</name>
</gene>